<dbReference type="Pfam" id="PF02609">
    <property type="entry name" value="Exonuc_VII_S"/>
    <property type="match status" value="1"/>
</dbReference>
<evidence type="ECO:0000256" key="2">
    <source>
        <dbReference type="ARBA" id="ARBA00022490"/>
    </source>
</evidence>
<dbReference type="InterPro" id="IPR037004">
    <property type="entry name" value="Exonuc_VII_ssu_sf"/>
</dbReference>
<dbReference type="InterPro" id="IPR003761">
    <property type="entry name" value="Exonuc_VII_S"/>
</dbReference>
<dbReference type="HAMAP" id="MF_00337">
    <property type="entry name" value="Exonuc_7_S"/>
    <property type="match status" value="1"/>
</dbReference>
<proteinExistence type="inferred from homology"/>
<reference evidence="9" key="1">
    <citation type="submission" date="2017-09" db="EMBL/GenBank/DDBJ databases">
        <title>Depth-based differentiation of microbial function through sediment-hosted aquifers and enrichment of novel symbionts in the deep terrestrial subsurface.</title>
        <authorList>
            <person name="Probst A.J."/>
            <person name="Ladd B."/>
            <person name="Jarett J.K."/>
            <person name="Geller-Mcgrath D.E."/>
            <person name="Sieber C.M.K."/>
            <person name="Emerson J.B."/>
            <person name="Anantharaman K."/>
            <person name="Thomas B.C."/>
            <person name="Malmstrom R."/>
            <person name="Stieglmeier M."/>
            <person name="Klingl A."/>
            <person name="Woyke T."/>
            <person name="Ryan C.M."/>
            <person name="Banfield J.F."/>
        </authorList>
    </citation>
    <scope>NUCLEOTIDE SEQUENCE [LARGE SCALE GENOMIC DNA]</scope>
</reference>
<keyword evidence="7" id="KW-0175">Coiled coil</keyword>
<protein>
    <recommendedName>
        <fullName evidence="6">Exodeoxyribonuclease 7 small subunit</fullName>
        <ecNumber evidence="6">3.1.11.6</ecNumber>
    </recommendedName>
    <alternativeName>
        <fullName evidence="6">Exodeoxyribonuclease VII small subunit</fullName>
        <shortName evidence="6">Exonuclease VII small subunit</shortName>
    </alternativeName>
</protein>
<evidence type="ECO:0000313" key="9">
    <source>
        <dbReference type="Proteomes" id="UP000230731"/>
    </source>
</evidence>
<evidence type="ECO:0000256" key="4">
    <source>
        <dbReference type="ARBA" id="ARBA00022801"/>
    </source>
</evidence>
<dbReference type="GO" id="GO:0006308">
    <property type="term" value="P:DNA catabolic process"/>
    <property type="evidence" value="ECO:0007669"/>
    <property type="project" value="UniProtKB-UniRule"/>
</dbReference>
<keyword evidence="3 6" id="KW-0540">Nuclease</keyword>
<comment type="subcellular location">
    <subcellularLocation>
        <location evidence="6">Cytoplasm</location>
    </subcellularLocation>
</comment>
<dbReference type="EMBL" id="PEZP01000006">
    <property type="protein sequence ID" value="PIT98467.1"/>
    <property type="molecule type" value="Genomic_DNA"/>
</dbReference>
<evidence type="ECO:0000256" key="3">
    <source>
        <dbReference type="ARBA" id="ARBA00022722"/>
    </source>
</evidence>
<accession>A0A2M6X0D1</accession>
<dbReference type="Proteomes" id="UP000230731">
    <property type="component" value="Unassembled WGS sequence"/>
</dbReference>
<evidence type="ECO:0000256" key="5">
    <source>
        <dbReference type="ARBA" id="ARBA00022839"/>
    </source>
</evidence>
<comment type="catalytic activity">
    <reaction evidence="6">
        <text>Exonucleolytic cleavage in either 5'- to 3'- or 3'- to 5'-direction to yield nucleoside 5'-phosphates.</text>
        <dbReference type="EC" id="3.1.11.6"/>
    </reaction>
</comment>
<dbReference type="GO" id="GO:0008855">
    <property type="term" value="F:exodeoxyribonuclease VII activity"/>
    <property type="evidence" value="ECO:0007669"/>
    <property type="project" value="UniProtKB-UniRule"/>
</dbReference>
<name>A0A2M6X0D1_9BACT</name>
<dbReference type="AlphaFoldDB" id="A0A2M6X0D1"/>
<keyword evidence="2 6" id="KW-0963">Cytoplasm</keyword>
<dbReference type="GO" id="GO:0009318">
    <property type="term" value="C:exodeoxyribonuclease VII complex"/>
    <property type="evidence" value="ECO:0007669"/>
    <property type="project" value="UniProtKB-UniRule"/>
</dbReference>
<keyword evidence="5 6" id="KW-0269">Exonuclease</keyword>
<comment type="similarity">
    <text evidence="1 6">Belongs to the XseB family.</text>
</comment>
<feature type="coiled-coil region" evidence="7">
    <location>
        <begin position="16"/>
        <end position="67"/>
    </location>
</feature>
<sequence>MASTKKTAAFNFTDGFKELEKLVADFESREIDLEKDLPHFERGLKLAQQLQRRLKEIENKVVEIDRRFSEPTEEK</sequence>
<dbReference type="NCBIfam" id="TIGR01280">
    <property type="entry name" value="xseB"/>
    <property type="match status" value="1"/>
</dbReference>
<comment type="function">
    <text evidence="6">Bidirectionally degrades single-stranded DNA into large acid-insoluble oligonucleotides, which are then degraded further into small acid-soluble oligonucleotides.</text>
</comment>
<dbReference type="SUPFAM" id="SSF116842">
    <property type="entry name" value="XseB-like"/>
    <property type="match status" value="1"/>
</dbReference>
<dbReference type="Gene3D" id="1.10.287.1040">
    <property type="entry name" value="Exonuclease VII, small subunit"/>
    <property type="match status" value="1"/>
</dbReference>
<comment type="caution">
    <text evidence="8">The sequence shown here is derived from an EMBL/GenBank/DDBJ whole genome shotgun (WGS) entry which is preliminary data.</text>
</comment>
<dbReference type="GO" id="GO:0005737">
    <property type="term" value="C:cytoplasm"/>
    <property type="evidence" value="ECO:0007669"/>
    <property type="project" value="UniProtKB-SubCell"/>
</dbReference>
<comment type="subunit">
    <text evidence="6">Heterooligomer composed of large and small subunits.</text>
</comment>
<evidence type="ECO:0000313" key="8">
    <source>
        <dbReference type="EMBL" id="PIT98467.1"/>
    </source>
</evidence>
<evidence type="ECO:0000256" key="6">
    <source>
        <dbReference type="HAMAP-Rule" id="MF_00337"/>
    </source>
</evidence>
<organism evidence="8 9">
    <name type="scientific">Candidatus Andersenbacteria bacterium CG10_big_fil_rev_8_21_14_0_10_54_11</name>
    <dbReference type="NCBI Taxonomy" id="1974485"/>
    <lineage>
        <taxon>Bacteria</taxon>
        <taxon>Candidatus Anderseniibacteriota</taxon>
    </lineage>
</organism>
<evidence type="ECO:0000256" key="7">
    <source>
        <dbReference type="SAM" id="Coils"/>
    </source>
</evidence>
<keyword evidence="4 6" id="KW-0378">Hydrolase</keyword>
<gene>
    <name evidence="6 8" type="primary">xseB</name>
    <name evidence="8" type="ORF">COT71_00645</name>
</gene>
<evidence type="ECO:0000256" key="1">
    <source>
        <dbReference type="ARBA" id="ARBA00009998"/>
    </source>
</evidence>
<dbReference type="EC" id="3.1.11.6" evidence="6"/>